<dbReference type="Proteomes" id="UP000289437">
    <property type="component" value="Unassembled WGS sequence"/>
</dbReference>
<evidence type="ECO:0000313" key="1">
    <source>
        <dbReference type="EMBL" id="RXH54923.1"/>
    </source>
</evidence>
<sequence>MVLCHRVLSADRESLRSALREIRPLIKCLLLIASVAIHDLTPNELSIETINGPTALIIALNQMTGRHGTLESGQPRLSSFRRG</sequence>
<gene>
    <name evidence="1" type="ORF">GRAN_4027</name>
</gene>
<dbReference type="AlphaFoldDB" id="A0A4Q0SV36"/>
<organism evidence="1 2">
    <name type="scientific">Granulicella sibirica</name>
    <dbReference type="NCBI Taxonomy" id="2479048"/>
    <lineage>
        <taxon>Bacteria</taxon>
        <taxon>Pseudomonadati</taxon>
        <taxon>Acidobacteriota</taxon>
        <taxon>Terriglobia</taxon>
        <taxon>Terriglobales</taxon>
        <taxon>Acidobacteriaceae</taxon>
        <taxon>Granulicella</taxon>
    </lineage>
</organism>
<dbReference type="RefSeq" id="WP_128914631.1">
    <property type="nucleotide sequence ID" value="NZ_RDSM01000003.1"/>
</dbReference>
<reference evidence="1 2" key="1">
    <citation type="submission" date="2018-11" db="EMBL/GenBank/DDBJ databases">
        <authorList>
            <person name="Mardanov A.V."/>
            <person name="Ravin N.V."/>
            <person name="Dedysh S.N."/>
        </authorList>
    </citation>
    <scope>NUCLEOTIDE SEQUENCE [LARGE SCALE GENOMIC DNA]</scope>
    <source>
        <strain evidence="1 2">AF10</strain>
    </source>
</reference>
<dbReference type="EMBL" id="RDSM01000003">
    <property type="protein sequence ID" value="RXH54923.1"/>
    <property type="molecule type" value="Genomic_DNA"/>
</dbReference>
<evidence type="ECO:0000313" key="2">
    <source>
        <dbReference type="Proteomes" id="UP000289437"/>
    </source>
</evidence>
<accession>A0A4Q0SV36</accession>
<protein>
    <submittedName>
        <fullName evidence="1">Uncharacterized protein</fullName>
    </submittedName>
</protein>
<comment type="caution">
    <text evidence="1">The sequence shown here is derived from an EMBL/GenBank/DDBJ whole genome shotgun (WGS) entry which is preliminary data.</text>
</comment>
<keyword evidence="2" id="KW-1185">Reference proteome</keyword>
<name>A0A4Q0SV36_9BACT</name>
<reference evidence="2" key="2">
    <citation type="submission" date="2019-02" db="EMBL/GenBank/DDBJ databases">
        <title>Granulicella sibirica sp. nov., a psychrotolerant acidobacterium isolated from an organic soil layer in forested tundra, West Siberia.</title>
        <authorList>
            <person name="Oshkin I.Y."/>
            <person name="Kulichevskaya I.S."/>
            <person name="Rijpstra W.I.C."/>
            <person name="Sinninghe Damste J.S."/>
            <person name="Rakitin A.L."/>
            <person name="Ravin N.V."/>
            <person name="Dedysh S.N."/>
        </authorList>
    </citation>
    <scope>NUCLEOTIDE SEQUENCE [LARGE SCALE GENOMIC DNA]</scope>
    <source>
        <strain evidence="2">AF10</strain>
    </source>
</reference>
<proteinExistence type="predicted"/>